<feature type="transmembrane region" description="Helical" evidence="1">
    <location>
        <begin position="20"/>
        <end position="42"/>
    </location>
</feature>
<organism evidence="2">
    <name type="scientific">Micromonas pusilla</name>
    <name type="common">Picoplanktonic green alga</name>
    <name type="synonym">Chromulina pusilla</name>
    <dbReference type="NCBI Taxonomy" id="38833"/>
    <lineage>
        <taxon>Eukaryota</taxon>
        <taxon>Viridiplantae</taxon>
        <taxon>Chlorophyta</taxon>
        <taxon>Mamiellophyceae</taxon>
        <taxon>Mamiellales</taxon>
        <taxon>Mamiellaceae</taxon>
        <taxon>Micromonas</taxon>
    </lineage>
</organism>
<proteinExistence type="predicted"/>
<keyword evidence="1" id="KW-1133">Transmembrane helix</keyword>
<evidence type="ECO:0000313" key="2">
    <source>
        <dbReference type="EMBL" id="CAD8242341.1"/>
    </source>
</evidence>
<reference evidence="2" key="1">
    <citation type="submission" date="2021-01" db="EMBL/GenBank/DDBJ databases">
        <authorList>
            <person name="Corre E."/>
            <person name="Pelletier E."/>
            <person name="Niang G."/>
            <person name="Scheremetjew M."/>
            <person name="Finn R."/>
            <person name="Kale V."/>
            <person name="Holt S."/>
            <person name="Cochrane G."/>
            <person name="Meng A."/>
            <person name="Brown T."/>
            <person name="Cohen L."/>
        </authorList>
    </citation>
    <scope>NUCLEOTIDE SEQUENCE</scope>
    <source>
        <strain evidence="2">RCC1614</strain>
    </source>
</reference>
<evidence type="ECO:0000256" key="1">
    <source>
        <dbReference type="SAM" id="Phobius"/>
    </source>
</evidence>
<keyword evidence="1" id="KW-0812">Transmembrane</keyword>
<accession>A0A7R9Y409</accession>
<gene>
    <name evidence="2" type="ORF">MPUS1402_LOCUS8192</name>
</gene>
<dbReference type="EMBL" id="HBDY01010872">
    <property type="protein sequence ID" value="CAD8242341.1"/>
    <property type="molecule type" value="Transcribed_RNA"/>
</dbReference>
<name>A0A7R9Y409_MICPS</name>
<sequence>MAGGVLDVDPSMIKANPKMIAGVVAAVIFVKYVALNVLHDWFVELSHTHHAMGFILLMPFVAAAFILLLMVIVTYASFPHDFVGLKLHNPKHFAIIARRTWSSMTKNNYKVQAKDL</sequence>
<feature type="transmembrane region" description="Helical" evidence="1">
    <location>
        <begin position="54"/>
        <end position="78"/>
    </location>
</feature>
<protein>
    <submittedName>
        <fullName evidence="2">Uncharacterized protein</fullName>
    </submittedName>
</protein>
<dbReference type="AlphaFoldDB" id="A0A7R9Y409"/>
<keyword evidence="1" id="KW-0472">Membrane</keyword>